<feature type="region of interest" description="Disordered" evidence="1">
    <location>
        <begin position="1"/>
        <end position="40"/>
    </location>
</feature>
<keyword evidence="4" id="KW-1185">Reference proteome</keyword>
<reference evidence="3 4" key="1">
    <citation type="journal article" date="2019" name="Commun. Biol.">
        <title>The bagworm genome reveals a unique fibroin gene that provides high tensile strength.</title>
        <authorList>
            <person name="Kono N."/>
            <person name="Nakamura H."/>
            <person name="Ohtoshi R."/>
            <person name="Tomita M."/>
            <person name="Numata K."/>
            <person name="Arakawa K."/>
        </authorList>
    </citation>
    <scope>NUCLEOTIDE SEQUENCE [LARGE SCALE GENOMIC DNA]</scope>
</reference>
<evidence type="ECO:0008006" key="5">
    <source>
        <dbReference type="Google" id="ProtNLM"/>
    </source>
</evidence>
<accession>A0A4C1VSN9</accession>
<keyword evidence="2" id="KW-0812">Transmembrane</keyword>
<keyword evidence="2" id="KW-1133">Transmembrane helix</keyword>
<sequence length="141" mass="15940">MDRNRIRNGEGSEVMEEGVVGGNGGSSAPPKLTHRKKRNRRSRYYTRRNSITEVHILVVFEFVILIFTPTMGDFQGLMIEPDGKHSIILLMLKVHLKTTLTSSNTTRICSTVMEFLRLSSGFIIRSAQLYHITVTSSVLDK</sequence>
<dbReference type="EMBL" id="BGZK01000404">
    <property type="protein sequence ID" value="GBP41701.1"/>
    <property type="molecule type" value="Genomic_DNA"/>
</dbReference>
<organism evidence="3 4">
    <name type="scientific">Eumeta variegata</name>
    <name type="common">Bagworm moth</name>
    <name type="synonym">Eumeta japonica</name>
    <dbReference type="NCBI Taxonomy" id="151549"/>
    <lineage>
        <taxon>Eukaryota</taxon>
        <taxon>Metazoa</taxon>
        <taxon>Ecdysozoa</taxon>
        <taxon>Arthropoda</taxon>
        <taxon>Hexapoda</taxon>
        <taxon>Insecta</taxon>
        <taxon>Pterygota</taxon>
        <taxon>Neoptera</taxon>
        <taxon>Endopterygota</taxon>
        <taxon>Lepidoptera</taxon>
        <taxon>Glossata</taxon>
        <taxon>Ditrysia</taxon>
        <taxon>Tineoidea</taxon>
        <taxon>Psychidae</taxon>
        <taxon>Oiketicinae</taxon>
        <taxon>Eumeta</taxon>
    </lineage>
</organism>
<proteinExistence type="predicted"/>
<gene>
    <name evidence="3" type="ORF">EVAR_24061_1</name>
</gene>
<dbReference type="Proteomes" id="UP000299102">
    <property type="component" value="Unassembled WGS sequence"/>
</dbReference>
<comment type="caution">
    <text evidence="3">The sequence shown here is derived from an EMBL/GenBank/DDBJ whole genome shotgun (WGS) entry which is preliminary data.</text>
</comment>
<evidence type="ECO:0000256" key="1">
    <source>
        <dbReference type="SAM" id="MobiDB-lite"/>
    </source>
</evidence>
<feature type="transmembrane region" description="Helical" evidence="2">
    <location>
        <begin position="50"/>
        <end position="68"/>
    </location>
</feature>
<evidence type="ECO:0000313" key="3">
    <source>
        <dbReference type="EMBL" id="GBP41701.1"/>
    </source>
</evidence>
<evidence type="ECO:0000313" key="4">
    <source>
        <dbReference type="Proteomes" id="UP000299102"/>
    </source>
</evidence>
<dbReference type="AlphaFoldDB" id="A0A4C1VSN9"/>
<evidence type="ECO:0000256" key="2">
    <source>
        <dbReference type="SAM" id="Phobius"/>
    </source>
</evidence>
<feature type="compositionally biased region" description="Basic and acidic residues" evidence="1">
    <location>
        <begin position="1"/>
        <end position="10"/>
    </location>
</feature>
<keyword evidence="2" id="KW-0472">Membrane</keyword>
<name>A0A4C1VSN9_EUMVA</name>
<protein>
    <recommendedName>
        <fullName evidence="5">Transmembrane protein</fullName>
    </recommendedName>
</protein>